<sequence length="193" mass="21779">MKAITTRSGVSYNRPQISSLPKEMENEPEDINECFALADLSASINRMPLSIWKRTILQALTQTLMILGLCRRTISTPTASRGCFRESWNMFTDEQMTLRPKDNPGDFKGGDTRLSPTISLNRLIESNVIDIALKIMFRNTVYLEELLSVINSDPNLSPSPVCEINVPENIKSSCEDPPDLELKDLPSHLEYVF</sequence>
<dbReference type="Proteomes" id="UP001151760">
    <property type="component" value="Unassembled WGS sequence"/>
</dbReference>
<evidence type="ECO:0000313" key="2">
    <source>
        <dbReference type="Proteomes" id="UP001151760"/>
    </source>
</evidence>
<comment type="caution">
    <text evidence="1">The sequence shown here is derived from an EMBL/GenBank/DDBJ whole genome shotgun (WGS) entry which is preliminary data.</text>
</comment>
<dbReference type="EMBL" id="BQNB010021010">
    <property type="protein sequence ID" value="GJU01926.1"/>
    <property type="molecule type" value="Genomic_DNA"/>
</dbReference>
<reference evidence="1" key="1">
    <citation type="journal article" date="2022" name="Int. J. Mol. Sci.">
        <title>Draft Genome of Tanacetum Coccineum: Genomic Comparison of Closely Related Tanacetum-Family Plants.</title>
        <authorList>
            <person name="Yamashiro T."/>
            <person name="Shiraishi A."/>
            <person name="Nakayama K."/>
            <person name="Satake H."/>
        </authorList>
    </citation>
    <scope>NUCLEOTIDE SEQUENCE</scope>
</reference>
<name>A0ABQ5IQ48_9ASTR</name>
<accession>A0ABQ5IQ48</accession>
<protein>
    <submittedName>
        <fullName evidence="1">Uncharacterized protein</fullName>
    </submittedName>
</protein>
<keyword evidence="2" id="KW-1185">Reference proteome</keyword>
<gene>
    <name evidence="1" type="ORF">Tco_1112264</name>
</gene>
<evidence type="ECO:0000313" key="1">
    <source>
        <dbReference type="EMBL" id="GJU01926.1"/>
    </source>
</evidence>
<reference evidence="1" key="2">
    <citation type="submission" date="2022-01" db="EMBL/GenBank/DDBJ databases">
        <authorList>
            <person name="Yamashiro T."/>
            <person name="Shiraishi A."/>
            <person name="Satake H."/>
            <person name="Nakayama K."/>
        </authorList>
    </citation>
    <scope>NUCLEOTIDE SEQUENCE</scope>
</reference>
<organism evidence="1 2">
    <name type="scientific">Tanacetum coccineum</name>
    <dbReference type="NCBI Taxonomy" id="301880"/>
    <lineage>
        <taxon>Eukaryota</taxon>
        <taxon>Viridiplantae</taxon>
        <taxon>Streptophyta</taxon>
        <taxon>Embryophyta</taxon>
        <taxon>Tracheophyta</taxon>
        <taxon>Spermatophyta</taxon>
        <taxon>Magnoliopsida</taxon>
        <taxon>eudicotyledons</taxon>
        <taxon>Gunneridae</taxon>
        <taxon>Pentapetalae</taxon>
        <taxon>asterids</taxon>
        <taxon>campanulids</taxon>
        <taxon>Asterales</taxon>
        <taxon>Asteraceae</taxon>
        <taxon>Asteroideae</taxon>
        <taxon>Anthemideae</taxon>
        <taxon>Anthemidinae</taxon>
        <taxon>Tanacetum</taxon>
    </lineage>
</organism>
<proteinExistence type="predicted"/>